<sequence length="69" mass="8411">IFVNQNEPKIKILKLIVSDKICETRKQRKCYRISRFIHEEINRLLYKVQAKIHLDVTCCRYSILHIRLK</sequence>
<dbReference type="EMBL" id="WJQU01000004">
    <property type="protein sequence ID" value="KAJ6635955.1"/>
    <property type="molecule type" value="Genomic_DNA"/>
</dbReference>
<evidence type="ECO:0000313" key="1">
    <source>
        <dbReference type="EMBL" id="KAJ6635955.1"/>
    </source>
</evidence>
<keyword evidence="2" id="KW-1185">Reference proteome</keyword>
<feature type="non-terminal residue" evidence="1">
    <location>
        <position position="69"/>
    </location>
</feature>
<feature type="non-terminal residue" evidence="1">
    <location>
        <position position="1"/>
    </location>
</feature>
<accession>A0A9Q0MRR6</accession>
<organism evidence="1 2">
    <name type="scientific">Pseudolycoriella hygida</name>
    <dbReference type="NCBI Taxonomy" id="35572"/>
    <lineage>
        <taxon>Eukaryota</taxon>
        <taxon>Metazoa</taxon>
        <taxon>Ecdysozoa</taxon>
        <taxon>Arthropoda</taxon>
        <taxon>Hexapoda</taxon>
        <taxon>Insecta</taxon>
        <taxon>Pterygota</taxon>
        <taxon>Neoptera</taxon>
        <taxon>Endopterygota</taxon>
        <taxon>Diptera</taxon>
        <taxon>Nematocera</taxon>
        <taxon>Sciaroidea</taxon>
        <taxon>Sciaridae</taxon>
        <taxon>Pseudolycoriella</taxon>
    </lineage>
</organism>
<protein>
    <submittedName>
        <fullName evidence="1">Uncharacterized protein</fullName>
    </submittedName>
</protein>
<evidence type="ECO:0000313" key="2">
    <source>
        <dbReference type="Proteomes" id="UP001151699"/>
    </source>
</evidence>
<dbReference type="Proteomes" id="UP001151699">
    <property type="component" value="Chromosome C"/>
</dbReference>
<dbReference type="AlphaFoldDB" id="A0A9Q0MRR6"/>
<comment type="caution">
    <text evidence="1">The sequence shown here is derived from an EMBL/GenBank/DDBJ whole genome shotgun (WGS) entry which is preliminary data.</text>
</comment>
<reference evidence="1" key="1">
    <citation type="submission" date="2022-07" db="EMBL/GenBank/DDBJ databases">
        <authorList>
            <person name="Trinca V."/>
            <person name="Uliana J.V.C."/>
            <person name="Torres T.T."/>
            <person name="Ward R.J."/>
            <person name="Monesi N."/>
        </authorList>
    </citation>
    <scope>NUCLEOTIDE SEQUENCE</scope>
    <source>
        <strain evidence="1">HSMRA1968</strain>
        <tissue evidence="1">Whole embryos</tissue>
    </source>
</reference>
<gene>
    <name evidence="1" type="ORF">Bhyg_14541</name>
</gene>
<proteinExistence type="predicted"/>
<name>A0A9Q0MRR6_9DIPT</name>